<dbReference type="PROSITE" id="PS00129">
    <property type="entry name" value="GLYCOSYL_HYDROL_F31_1"/>
    <property type="match status" value="2"/>
</dbReference>
<dbReference type="AlphaFoldDB" id="A0A0B1SXZ8"/>
<keyword evidence="2" id="KW-0325">Glycoprotein</keyword>
<dbReference type="SUPFAM" id="SSF51445">
    <property type="entry name" value="(Trans)glycosidases"/>
    <property type="match status" value="2"/>
</dbReference>
<dbReference type="GO" id="GO:0005975">
    <property type="term" value="P:carbohydrate metabolic process"/>
    <property type="evidence" value="ECO:0007669"/>
    <property type="project" value="InterPro"/>
</dbReference>
<dbReference type="SUPFAM" id="SSF74650">
    <property type="entry name" value="Galactose mutarotase-like"/>
    <property type="match status" value="1"/>
</dbReference>
<protein>
    <submittedName>
        <fullName evidence="5">Glycosyl hydrolase, family 31</fullName>
    </submittedName>
</protein>
<comment type="similarity">
    <text evidence="1 3">Belongs to the glycosyl hydrolase 31 family.</text>
</comment>
<dbReference type="InterPro" id="IPR030458">
    <property type="entry name" value="Glyco_hydro_31_AS"/>
</dbReference>
<feature type="domain" description="Glycoside hydrolase family 31 TIM barrel" evidence="4">
    <location>
        <begin position="150"/>
        <end position="335"/>
    </location>
</feature>
<dbReference type="GO" id="GO:0030246">
    <property type="term" value="F:carbohydrate binding"/>
    <property type="evidence" value="ECO:0007669"/>
    <property type="project" value="InterPro"/>
</dbReference>
<reference evidence="5 6" key="1">
    <citation type="submission" date="2014-03" db="EMBL/GenBank/DDBJ databases">
        <title>Draft genome of the hookworm Oesophagostomum dentatum.</title>
        <authorList>
            <person name="Mitreva M."/>
        </authorList>
    </citation>
    <scope>NUCLEOTIDE SEQUENCE [LARGE SCALE GENOMIC DNA]</scope>
    <source>
        <strain evidence="5 6">OD-Hann</strain>
    </source>
</reference>
<sequence>MFHFTVYRESTGQNLFDTSLGGLIFSDKFIQIGVKLPSDAMYGWGQNIHTTLKHDFTRYTKWAMLARDEPSTADGLTKNLYGVHPFYMVVEPSGKTHGVLILNSNAQELTTAPGPAFVYRTIGGNLDLYFFPGPTPEEVTQQYLALIGKPTLPAYWAFGYQLSRYGYKDLNDMKEKISRNLKLGVPLDTVVADIDYMDRYKDFTTGDKWAGLADYVKELHTKGMKAILIIDAGVQADYASFERGINSGARFIEWEYSDQVQRDIQDKYPLAKNTKIMLAVVWPDGHVAFPDFFDSTGKTASWWIDEFVRYRQEVPYDGIWIDMNEPAVFGTNEDHPWYFDSPDHPNITSLKCPGARFIEWEYSDQVQHEIQDKYPLAKNTKIMLAVVWPDGHVAFPDFFDSTGKTASWWIDEFVRYRQEVPYDGIWIDMNEPAVFGTNEDHPWYFDSPDHPNITSLKCPVKENAKGSEWDLPPYKTYAVWVFGKDAYLSSKTACMCTVQGNGTLRHYDVKNLYGWSESKVTQQAQYKATGKRGVVISRSTFPSSGRFTGSWLGDNSAIWEDLQAAVIGAQEFNMFGIPYVSQVLIMFQQCIVTIRAGTLVLISAGSMARPTKSYA</sequence>
<dbReference type="Proteomes" id="UP000053660">
    <property type="component" value="Unassembled WGS sequence"/>
</dbReference>
<evidence type="ECO:0000313" key="6">
    <source>
        <dbReference type="Proteomes" id="UP000053660"/>
    </source>
</evidence>
<dbReference type="EMBL" id="KN555207">
    <property type="protein sequence ID" value="KHJ88786.1"/>
    <property type="molecule type" value="Genomic_DNA"/>
</dbReference>
<keyword evidence="3 5" id="KW-0378">Hydrolase</keyword>
<dbReference type="CDD" id="cd14752">
    <property type="entry name" value="GH31_N"/>
    <property type="match status" value="1"/>
</dbReference>
<dbReference type="Gene3D" id="2.60.40.1760">
    <property type="entry name" value="glycosyl hydrolase (family 31)"/>
    <property type="match status" value="1"/>
</dbReference>
<dbReference type="InterPro" id="IPR017853">
    <property type="entry name" value="GH"/>
</dbReference>
<keyword evidence="3" id="KW-0326">Glycosidase</keyword>
<evidence type="ECO:0000256" key="1">
    <source>
        <dbReference type="ARBA" id="ARBA00007806"/>
    </source>
</evidence>
<accession>A0A0B1SXZ8</accession>
<dbReference type="PANTHER" id="PTHR22762">
    <property type="entry name" value="ALPHA-GLUCOSIDASE"/>
    <property type="match status" value="1"/>
</dbReference>
<name>A0A0B1SXZ8_OESDE</name>
<dbReference type="InterPro" id="IPR000322">
    <property type="entry name" value="Glyco_hydro_31_TIM"/>
</dbReference>
<evidence type="ECO:0000256" key="3">
    <source>
        <dbReference type="RuleBase" id="RU361185"/>
    </source>
</evidence>
<dbReference type="InterPro" id="IPR011013">
    <property type="entry name" value="Gal_mutarotase_sf_dom"/>
</dbReference>
<organism evidence="5 6">
    <name type="scientific">Oesophagostomum dentatum</name>
    <name type="common">Nodular worm</name>
    <dbReference type="NCBI Taxonomy" id="61180"/>
    <lineage>
        <taxon>Eukaryota</taxon>
        <taxon>Metazoa</taxon>
        <taxon>Ecdysozoa</taxon>
        <taxon>Nematoda</taxon>
        <taxon>Chromadorea</taxon>
        <taxon>Rhabditida</taxon>
        <taxon>Rhabditina</taxon>
        <taxon>Rhabditomorpha</taxon>
        <taxon>Strongyloidea</taxon>
        <taxon>Strongylidae</taxon>
        <taxon>Oesophagostomum</taxon>
    </lineage>
</organism>
<dbReference type="OrthoDB" id="1334205at2759"/>
<proteinExistence type="inferred from homology"/>
<dbReference type="Gene3D" id="3.20.20.80">
    <property type="entry name" value="Glycosidases"/>
    <property type="match status" value="2"/>
</dbReference>
<dbReference type="PANTHER" id="PTHR22762:SF133">
    <property type="entry name" value="P-TYPE DOMAIN-CONTAINING PROTEIN"/>
    <property type="match status" value="1"/>
</dbReference>
<feature type="domain" description="Glycoside hydrolase family 31 TIM barrel" evidence="4">
    <location>
        <begin position="371"/>
        <end position="581"/>
    </location>
</feature>
<dbReference type="GO" id="GO:0004558">
    <property type="term" value="F:alpha-1,4-glucosidase activity"/>
    <property type="evidence" value="ECO:0007669"/>
    <property type="project" value="TreeGrafter"/>
</dbReference>
<keyword evidence="6" id="KW-1185">Reference proteome</keyword>
<dbReference type="Pfam" id="PF01055">
    <property type="entry name" value="Glyco_hydro_31_2nd"/>
    <property type="match status" value="2"/>
</dbReference>
<evidence type="ECO:0000313" key="5">
    <source>
        <dbReference type="EMBL" id="KHJ88786.1"/>
    </source>
</evidence>
<evidence type="ECO:0000256" key="2">
    <source>
        <dbReference type="ARBA" id="ARBA00023180"/>
    </source>
</evidence>
<gene>
    <name evidence="5" type="ORF">OESDEN_11411</name>
</gene>
<evidence type="ECO:0000259" key="4">
    <source>
        <dbReference type="Pfam" id="PF01055"/>
    </source>
</evidence>